<proteinExistence type="predicted"/>
<keyword evidence="1" id="KW-0472">Membrane</keyword>
<dbReference type="InterPro" id="IPR029044">
    <property type="entry name" value="Nucleotide-diphossugar_trans"/>
</dbReference>
<feature type="transmembrane region" description="Helical" evidence="1">
    <location>
        <begin position="333"/>
        <end position="350"/>
    </location>
</feature>
<reference evidence="3" key="1">
    <citation type="submission" date="2021-01" db="EMBL/GenBank/DDBJ databases">
        <title>Genomic Encyclopedia of Type Strains, Phase IV (KMG-IV): sequencing the most valuable type-strain genomes for metagenomic binning, comparative biology and taxonomic classification.</title>
        <authorList>
            <person name="Goeker M."/>
        </authorList>
    </citation>
    <scope>NUCLEOTIDE SEQUENCE</scope>
    <source>
        <strain evidence="3">DSM 21943</strain>
    </source>
</reference>
<comment type="caution">
    <text evidence="3">The sequence shown here is derived from an EMBL/GenBank/DDBJ whole genome shotgun (WGS) entry which is preliminary data.</text>
</comment>
<organism evidence="3 4">
    <name type="scientific">Shouchella xiaoxiensis</name>
    <dbReference type="NCBI Taxonomy" id="766895"/>
    <lineage>
        <taxon>Bacteria</taxon>
        <taxon>Bacillati</taxon>
        <taxon>Bacillota</taxon>
        <taxon>Bacilli</taxon>
        <taxon>Bacillales</taxon>
        <taxon>Bacillaceae</taxon>
        <taxon>Shouchella</taxon>
    </lineage>
</organism>
<feature type="transmembrane region" description="Helical" evidence="1">
    <location>
        <begin position="275"/>
        <end position="297"/>
    </location>
</feature>
<evidence type="ECO:0000259" key="2">
    <source>
        <dbReference type="Pfam" id="PF00535"/>
    </source>
</evidence>
<sequence length="366" mass="41255">MMTLLITCLGLLFIWVVVNSFFLPSLHKYTTSAHKEKISILIPLRNEASNVASLVDNLKKQTYPAVEYLFLDDHSTDGTYELLVNHCRSLKQATILKGVDLPEGWVGKVHACHQLSEHASGDYLFFLDADIRIAPNTVKHLLAIASAKKAGLISGFPHFPVKTWLSTLLIPMQSFLIYVHLPLFLANFTRFSSASAAHGSFMFFSRNAYNAAGGHSSVFNSLTEDVHLMRNVKKAGERGLLLNNTKVASCFMYETNREVWEGFTKNSFPGIGRSYLLAGLVILFYSFFFIAPFFMAIAGFVTATFQLILPYCLTVFISLWIDIHSRQKLWHCFLIPLASISLLLVLLNSIRSSRKNGFVWKGRHYQ</sequence>
<evidence type="ECO:0000256" key="1">
    <source>
        <dbReference type="SAM" id="Phobius"/>
    </source>
</evidence>
<keyword evidence="1" id="KW-1133">Transmembrane helix</keyword>
<protein>
    <submittedName>
        <fullName evidence="3">Cellulose synthase/poly-beta-1,6-N-acetylglucosamine synthase-like glycosyltransferase</fullName>
    </submittedName>
</protein>
<name>A0ABS2SVC0_9BACI</name>
<dbReference type="RefSeq" id="WP_204465327.1">
    <property type="nucleotide sequence ID" value="NZ_JAFBCV010000003.1"/>
</dbReference>
<dbReference type="Proteomes" id="UP001179280">
    <property type="component" value="Unassembled WGS sequence"/>
</dbReference>
<dbReference type="CDD" id="cd06423">
    <property type="entry name" value="CESA_like"/>
    <property type="match status" value="1"/>
</dbReference>
<dbReference type="SUPFAM" id="SSF53448">
    <property type="entry name" value="Nucleotide-diphospho-sugar transferases"/>
    <property type="match status" value="1"/>
</dbReference>
<gene>
    <name evidence="3" type="ORF">JOC54_001428</name>
</gene>
<dbReference type="PANTHER" id="PTHR43646:SF3">
    <property type="entry name" value="SLR1566 PROTEIN"/>
    <property type="match status" value="1"/>
</dbReference>
<evidence type="ECO:0000313" key="3">
    <source>
        <dbReference type="EMBL" id="MBM7838197.1"/>
    </source>
</evidence>
<dbReference type="EMBL" id="JAFBCV010000003">
    <property type="protein sequence ID" value="MBM7838197.1"/>
    <property type="molecule type" value="Genomic_DNA"/>
</dbReference>
<keyword evidence="1" id="KW-0812">Transmembrane</keyword>
<dbReference type="PANTHER" id="PTHR43646">
    <property type="entry name" value="GLYCOSYLTRANSFERASE"/>
    <property type="match status" value="1"/>
</dbReference>
<accession>A0ABS2SVC0</accession>
<dbReference type="InterPro" id="IPR001173">
    <property type="entry name" value="Glyco_trans_2-like"/>
</dbReference>
<dbReference type="Pfam" id="PF00535">
    <property type="entry name" value="Glycos_transf_2"/>
    <property type="match status" value="1"/>
</dbReference>
<keyword evidence="4" id="KW-1185">Reference proteome</keyword>
<evidence type="ECO:0000313" key="4">
    <source>
        <dbReference type="Proteomes" id="UP001179280"/>
    </source>
</evidence>
<feature type="domain" description="Glycosyltransferase 2-like" evidence="2">
    <location>
        <begin position="39"/>
        <end position="209"/>
    </location>
</feature>
<feature type="transmembrane region" description="Helical" evidence="1">
    <location>
        <begin position="303"/>
        <end position="321"/>
    </location>
</feature>
<dbReference type="Gene3D" id="3.90.550.10">
    <property type="entry name" value="Spore Coat Polysaccharide Biosynthesis Protein SpsA, Chain A"/>
    <property type="match status" value="1"/>
</dbReference>